<sequence>MFECETCDEQFYNRYDCEEHMDDYDHWPECETCDRVFRTQRACDQHMDALDHWAVEYECDTCDRTFRSQAAADQHMRALGHYTNYCKACDRHFQNENSLRMHLNSKIHRGQSITCPFCKAHYTTASGLAHHLERGSCPSAPGLNRESIYRMVSARDPGGTITNRQIGWRDEDSGVYKATDRAFNGYFWECYICHKEFNTDTSLNQHLNSPAHKQKVYRCPNVNSVCGKQFSTLAALFGHLESESCEFIRFENVQRRVGDVVQGRGLIAF</sequence>
<feature type="domain" description="C2H2-type" evidence="6">
    <location>
        <begin position="57"/>
        <end position="81"/>
    </location>
</feature>
<keyword evidence="3 5" id="KW-0863">Zinc-finger</keyword>
<evidence type="ECO:0000256" key="3">
    <source>
        <dbReference type="ARBA" id="ARBA00022771"/>
    </source>
</evidence>
<dbReference type="Gene3D" id="3.30.160.60">
    <property type="entry name" value="Classic Zinc Finger"/>
    <property type="match status" value="3"/>
</dbReference>
<keyword evidence="4" id="KW-0862">Zinc</keyword>
<gene>
    <name evidence="7" type="ORF">ATEIFO6365_0015015900</name>
</gene>
<dbReference type="PANTHER" id="PTHR24379:SF121">
    <property type="entry name" value="C2H2-TYPE DOMAIN-CONTAINING PROTEIN"/>
    <property type="match status" value="1"/>
</dbReference>
<dbReference type="InterPro" id="IPR036236">
    <property type="entry name" value="Znf_C2H2_sf"/>
</dbReference>
<evidence type="ECO:0000256" key="1">
    <source>
        <dbReference type="ARBA" id="ARBA00022723"/>
    </source>
</evidence>
<organism evidence="7 8">
    <name type="scientific">Aspergillus terreus</name>
    <dbReference type="NCBI Taxonomy" id="33178"/>
    <lineage>
        <taxon>Eukaryota</taxon>
        <taxon>Fungi</taxon>
        <taxon>Dikarya</taxon>
        <taxon>Ascomycota</taxon>
        <taxon>Pezizomycotina</taxon>
        <taxon>Eurotiomycetes</taxon>
        <taxon>Eurotiomycetidae</taxon>
        <taxon>Eurotiales</taxon>
        <taxon>Aspergillaceae</taxon>
        <taxon>Aspergillus</taxon>
        <taxon>Aspergillus subgen. Circumdati</taxon>
    </lineage>
</organism>
<dbReference type="PROSITE" id="PS00028">
    <property type="entry name" value="ZINC_FINGER_C2H2_1"/>
    <property type="match status" value="4"/>
</dbReference>
<evidence type="ECO:0000313" key="8">
    <source>
        <dbReference type="Proteomes" id="UP000452235"/>
    </source>
</evidence>
<evidence type="ECO:0000256" key="2">
    <source>
        <dbReference type="ARBA" id="ARBA00022737"/>
    </source>
</evidence>
<protein>
    <submittedName>
        <fullName evidence="7">Zinc finger protein</fullName>
    </submittedName>
</protein>
<evidence type="ECO:0000256" key="4">
    <source>
        <dbReference type="ARBA" id="ARBA00022833"/>
    </source>
</evidence>
<reference evidence="7 8" key="1">
    <citation type="submission" date="2020-01" db="EMBL/GenBank/DDBJ databases">
        <title>Aspergillus terreus IFO 6365 whole genome shotgun sequence.</title>
        <authorList>
            <person name="Kanamasa S."/>
            <person name="Takahashi H."/>
        </authorList>
    </citation>
    <scope>NUCLEOTIDE SEQUENCE [LARGE SCALE GENOMIC DNA]</scope>
    <source>
        <strain evidence="7 8">IFO 6365</strain>
    </source>
</reference>
<accession>A0A8H3N0Y5</accession>
<feature type="domain" description="C2H2-type" evidence="6">
    <location>
        <begin position="188"/>
        <end position="212"/>
    </location>
</feature>
<dbReference type="InterPro" id="IPR013087">
    <property type="entry name" value="Znf_C2H2_type"/>
</dbReference>
<feature type="domain" description="C2H2-type" evidence="6">
    <location>
        <begin position="84"/>
        <end position="113"/>
    </location>
</feature>
<dbReference type="Pfam" id="PF12171">
    <property type="entry name" value="zf-C2H2_jaz"/>
    <property type="match status" value="1"/>
</dbReference>
<dbReference type="Proteomes" id="UP000452235">
    <property type="component" value="Unassembled WGS sequence"/>
</dbReference>
<name>A0A8H3N0Y5_ASPTE</name>
<evidence type="ECO:0000256" key="5">
    <source>
        <dbReference type="PROSITE-ProRule" id="PRU00042"/>
    </source>
</evidence>
<dbReference type="Pfam" id="PF12874">
    <property type="entry name" value="zf-met"/>
    <property type="match status" value="2"/>
</dbReference>
<dbReference type="GO" id="GO:0008270">
    <property type="term" value="F:zinc ion binding"/>
    <property type="evidence" value="ECO:0007669"/>
    <property type="project" value="UniProtKB-KW"/>
</dbReference>
<evidence type="ECO:0000259" key="6">
    <source>
        <dbReference type="PROSITE" id="PS50157"/>
    </source>
</evidence>
<comment type="caution">
    <text evidence="7">The sequence shown here is derived from an EMBL/GenBank/DDBJ whole genome shotgun (WGS) entry which is preliminary data.</text>
</comment>
<keyword evidence="2" id="KW-0677">Repeat</keyword>
<keyword evidence="1" id="KW-0479">Metal-binding</keyword>
<dbReference type="SUPFAM" id="SSF57667">
    <property type="entry name" value="beta-beta-alpha zinc fingers"/>
    <property type="match status" value="3"/>
</dbReference>
<keyword evidence="8" id="KW-1185">Reference proteome</keyword>
<dbReference type="PROSITE" id="PS50157">
    <property type="entry name" value="ZINC_FINGER_C2H2_2"/>
    <property type="match status" value="3"/>
</dbReference>
<dbReference type="AlphaFoldDB" id="A0A8H3N0Y5"/>
<dbReference type="EMBL" id="BLJY01000015">
    <property type="protein sequence ID" value="GFF21587.1"/>
    <property type="molecule type" value="Genomic_DNA"/>
</dbReference>
<dbReference type="SMART" id="SM00355">
    <property type="entry name" value="ZnF_C2H2"/>
    <property type="match status" value="6"/>
</dbReference>
<dbReference type="Pfam" id="PF13912">
    <property type="entry name" value="zf-C2H2_6"/>
    <property type="match status" value="1"/>
</dbReference>
<dbReference type="PANTHER" id="PTHR24379">
    <property type="entry name" value="KRAB AND ZINC FINGER DOMAIN-CONTAINING"/>
    <property type="match status" value="1"/>
</dbReference>
<evidence type="ECO:0000313" key="7">
    <source>
        <dbReference type="EMBL" id="GFF21587.1"/>
    </source>
</evidence>
<proteinExistence type="predicted"/>
<dbReference type="InterPro" id="IPR022755">
    <property type="entry name" value="Znf_C2H2_jaz"/>
</dbReference>